<comment type="caution">
    <text evidence="1">The sequence shown here is derived from an EMBL/GenBank/DDBJ whole genome shotgun (WGS) entry which is preliminary data.</text>
</comment>
<dbReference type="EMBL" id="JAAAID010000342">
    <property type="protein sequence ID" value="KAG0018687.1"/>
    <property type="molecule type" value="Genomic_DNA"/>
</dbReference>
<dbReference type="Gene3D" id="2.100.10.50">
    <property type="match status" value="1"/>
</dbReference>
<protein>
    <submittedName>
        <fullName evidence="1">Uncharacterized protein</fullName>
    </submittedName>
</protein>
<feature type="non-terminal residue" evidence="1">
    <location>
        <position position="236"/>
    </location>
</feature>
<dbReference type="AlphaFoldDB" id="A0A9P6MZJ4"/>
<dbReference type="Proteomes" id="UP000703661">
    <property type="component" value="Unassembled WGS sequence"/>
</dbReference>
<evidence type="ECO:0000313" key="1">
    <source>
        <dbReference type="EMBL" id="KAG0018687.1"/>
    </source>
</evidence>
<organism evidence="1 2">
    <name type="scientific">Entomortierella chlamydospora</name>
    <dbReference type="NCBI Taxonomy" id="101097"/>
    <lineage>
        <taxon>Eukaryota</taxon>
        <taxon>Fungi</taxon>
        <taxon>Fungi incertae sedis</taxon>
        <taxon>Mucoromycota</taxon>
        <taxon>Mortierellomycotina</taxon>
        <taxon>Mortierellomycetes</taxon>
        <taxon>Mortierellales</taxon>
        <taxon>Mortierellaceae</taxon>
        <taxon>Entomortierella</taxon>
    </lineage>
</organism>
<evidence type="ECO:0000313" key="2">
    <source>
        <dbReference type="Proteomes" id="UP000703661"/>
    </source>
</evidence>
<proteinExistence type="predicted"/>
<sequence length="236" mass="26113">MSRGQLQHPWVPKKLEHIPEHEFFHDQPYNSNNNNNGVSTSGCHGMTNQIAHDAIHKDDNDSPKISERKRLLPITHIKVLQGQGAQLGPDWERVEGNLNDGNRGPVLTLFVKRERGQAPIESLVVKYGFDSHAAIGYDRVPMDLNVGTDTKHVIDNIAVLLGSNPVPPNWDAAAFESGVGQDVPDWNAQVIYRTSNKALPKAPTLRFNEDGSFKIVQFADIHMATGPHSCHNVPST</sequence>
<name>A0A9P6MZJ4_9FUNG</name>
<keyword evidence="2" id="KW-1185">Reference proteome</keyword>
<gene>
    <name evidence="1" type="ORF">BGZ80_006873</name>
</gene>
<reference evidence="1" key="1">
    <citation type="journal article" date="2020" name="Fungal Divers.">
        <title>Resolving the Mortierellaceae phylogeny through synthesis of multi-gene phylogenetics and phylogenomics.</title>
        <authorList>
            <person name="Vandepol N."/>
            <person name="Liber J."/>
            <person name="Desiro A."/>
            <person name="Na H."/>
            <person name="Kennedy M."/>
            <person name="Barry K."/>
            <person name="Grigoriev I.V."/>
            <person name="Miller A.N."/>
            <person name="O'Donnell K."/>
            <person name="Stajich J.E."/>
            <person name="Bonito G."/>
        </authorList>
    </citation>
    <scope>NUCLEOTIDE SEQUENCE</scope>
    <source>
        <strain evidence="1">NRRL 2769</strain>
    </source>
</reference>
<accession>A0A9P6MZJ4</accession>